<evidence type="ECO:0000256" key="3">
    <source>
        <dbReference type="ARBA" id="ARBA00023163"/>
    </source>
</evidence>
<proteinExistence type="predicted"/>
<dbReference type="InterPro" id="IPR009057">
    <property type="entry name" value="Homeodomain-like_sf"/>
</dbReference>
<dbReference type="PROSITE" id="PS50977">
    <property type="entry name" value="HTH_TETR_2"/>
    <property type="match status" value="1"/>
</dbReference>
<dbReference type="PANTHER" id="PTHR47506">
    <property type="entry name" value="TRANSCRIPTIONAL REGULATORY PROTEIN"/>
    <property type="match status" value="1"/>
</dbReference>
<sequence>MHVSMARHKEFDRDKALDAAIGVFCQHGYEGSSTHALLNAMKISRQSMYDTFGDKRSLYLQALKRYNTDSILSIIADMKDSEHPLDALEAALLAFASRPFSEASRGCLGVSAICEFGRTDADVSNLTDGASAMLGKAIVMLLEEGQRKGQLSAEVDPEVATQFLGATLSGMKVSARNGASPETQRAIARLAIRSLR</sequence>
<evidence type="ECO:0000256" key="4">
    <source>
        <dbReference type="PROSITE-ProRule" id="PRU00335"/>
    </source>
</evidence>
<reference evidence="6" key="3">
    <citation type="submission" date="2016-10" db="EMBL/GenBank/DDBJ databases">
        <authorList>
            <person name="de Groot N.N."/>
        </authorList>
    </citation>
    <scope>NUCLEOTIDE SEQUENCE [LARGE SCALE GENOMIC DNA]</scope>
    <source>
        <strain evidence="6">CCBAU85039</strain>
    </source>
</reference>
<feature type="DNA-binding region" description="H-T-H motif" evidence="4">
    <location>
        <begin position="33"/>
        <end position="52"/>
    </location>
</feature>
<evidence type="ECO:0000256" key="2">
    <source>
        <dbReference type="ARBA" id="ARBA00023125"/>
    </source>
</evidence>
<reference evidence="7 9" key="2">
    <citation type="submission" date="2016-10" db="EMBL/GenBank/DDBJ databases">
        <authorList>
            <person name="Varghese N."/>
            <person name="Submissions S."/>
        </authorList>
    </citation>
    <scope>NUCLEOTIDE SEQUENCE [LARGE SCALE GENOMIC DNA]</scope>
    <source>
        <strain evidence="7 9">CGMCC 1.7071</strain>
    </source>
</reference>
<dbReference type="PANTHER" id="PTHR47506:SF1">
    <property type="entry name" value="HTH-TYPE TRANSCRIPTIONAL REGULATOR YJDC"/>
    <property type="match status" value="1"/>
</dbReference>
<dbReference type="InterPro" id="IPR001647">
    <property type="entry name" value="HTH_TetR"/>
</dbReference>
<dbReference type="AlphaFoldDB" id="A0A1H8R414"/>
<keyword evidence="2 4" id="KW-0238">DNA-binding</keyword>
<dbReference type="Gene3D" id="1.10.10.60">
    <property type="entry name" value="Homeodomain-like"/>
    <property type="match status" value="1"/>
</dbReference>
<dbReference type="Proteomes" id="UP000198939">
    <property type="component" value="Unassembled WGS sequence"/>
</dbReference>
<evidence type="ECO:0000313" key="7">
    <source>
        <dbReference type="EMBL" id="SEO61132.1"/>
    </source>
</evidence>
<gene>
    <name evidence="6" type="primary">comR_1</name>
    <name evidence="6" type="ORF">RTCCBAU85039_4033</name>
    <name evidence="7" type="ORF">SAMN05216228_1020108</name>
</gene>
<dbReference type="InterPro" id="IPR036271">
    <property type="entry name" value="Tet_transcr_reg_TetR-rel_C_sf"/>
</dbReference>
<evidence type="ECO:0000259" key="5">
    <source>
        <dbReference type="PROSITE" id="PS50977"/>
    </source>
</evidence>
<evidence type="ECO:0000256" key="1">
    <source>
        <dbReference type="ARBA" id="ARBA00023015"/>
    </source>
</evidence>
<accession>A0A1H8R414</accession>
<dbReference type="SUPFAM" id="SSF48498">
    <property type="entry name" value="Tetracyclin repressor-like, C-terminal domain"/>
    <property type="match status" value="1"/>
</dbReference>
<keyword evidence="1" id="KW-0805">Transcription regulation</keyword>
<organism evidence="6 8">
    <name type="scientific">Rhizobium tibeticum</name>
    <dbReference type="NCBI Taxonomy" id="501024"/>
    <lineage>
        <taxon>Bacteria</taxon>
        <taxon>Pseudomonadati</taxon>
        <taxon>Pseudomonadota</taxon>
        <taxon>Alphaproteobacteria</taxon>
        <taxon>Hyphomicrobiales</taxon>
        <taxon>Rhizobiaceae</taxon>
        <taxon>Rhizobium/Agrobacterium group</taxon>
        <taxon>Rhizobium</taxon>
    </lineage>
</organism>
<dbReference type="SUPFAM" id="SSF46689">
    <property type="entry name" value="Homeodomain-like"/>
    <property type="match status" value="1"/>
</dbReference>
<keyword evidence="9" id="KW-1185">Reference proteome</keyword>
<name>A0A1H8R414_9HYPH</name>
<protein>
    <submittedName>
        <fullName evidence="6">Copper outer membrane regulator</fullName>
    </submittedName>
    <submittedName>
        <fullName evidence="7">Transcriptional regulator, TetR family</fullName>
    </submittedName>
</protein>
<dbReference type="Pfam" id="PF16925">
    <property type="entry name" value="TetR_C_13"/>
    <property type="match status" value="1"/>
</dbReference>
<keyword evidence="3" id="KW-0804">Transcription</keyword>
<dbReference type="Proteomes" id="UP000183063">
    <property type="component" value="Unassembled WGS sequence"/>
</dbReference>
<evidence type="ECO:0000313" key="6">
    <source>
        <dbReference type="EMBL" id="SEI05411.1"/>
    </source>
</evidence>
<evidence type="ECO:0000313" key="8">
    <source>
        <dbReference type="Proteomes" id="UP000183063"/>
    </source>
</evidence>
<reference evidence="8" key="1">
    <citation type="submission" date="2016-10" db="EMBL/GenBank/DDBJ databases">
        <authorList>
            <person name="Wibberg D."/>
        </authorList>
    </citation>
    <scope>NUCLEOTIDE SEQUENCE [LARGE SCALE GENOMIC DNA]</scope>
</reference>
<dbReference type="GO" id="GO:0003677">
    <property type="term" value="F:DNA binding"/>
    <property type="evidence" value="ECO:0007669"/>
    <property type="project" value="UniProtKB-UniRule"/>
</dbReference>
<dbReference type="EMBL" id="FOCV01000020">
    <property type="protein sequence ID" value="SEO61132.1"/>
    <property type="molecule type" value="Genomic_DNA"/>
</dbReference>
<dbReference type="InterPro" id="IPR011075">
    <property type="entry name" value="TetR_C"/>
</dbReference>
<dbReference type="EMBL" id="FNXB01000022">
    <property type="protein sequence ID" value="SEI05411.1"/>
    <property type="molecule type" value="Genomic_DNA"/>
</dbReference>
<dbReference type="Gene3D" id="1.10.357.10">
    <property type="entry name" value="Tetracycline Repressor, domain 2"/>
    <property type="match status" value="1"/>
</dbReference>
<evidence type="ECO:0000313" key="9">
    <source>
        <dbReference type="Proteomes" id="UP000198939"/>
    </source>
</evidence>
<dbReference type="STRING" id="501024.RTCCBAU85039_4033"/>
<dbReference type="Pfam" id="PF00440">
    <property type="entry name" value="TetR_N"/>
    <property type="match status" value="1"/>
</dbReference>
<feature type="domain" description="HTH tetR-type" evidence="5">
    <location>
        <begin position="10"/>
        <end position="70"/>
    </location>
</feature>